<feature type="compositionally biased region" description="Polar residues" evidence="1">
    <location>
        <begin position="130"/>
        <end position="141"/>
    </location>
</feature>
<dbReference type="HOGENOM" id="CLU_1661005_0_0_1"/>
<dbReference type="AlphaFoldDB" id="G9NJ00"/>
<protein>
    <submittedName>
        <fullName evidence="2">Uncharacterized protein</fullName>
    </submittedName>
</protein>
<dbReference type="EMBL" id="ABDG02000017">
    <property type="protein sequence ID" value="EHK48877.1"/>
    <property type="molecule type" value="Genomic_DNA"/>
</dbReference>
<evidence type="ECO:0000313" key="3">
    <source>
        <dbReference type="Proteomes" id="UP000005426"/>
    </source>
</evidence>
<organism evidence="2 3">
    <name type="scientific">Hypocrea atroviridis (strain ATCC 20476 / IMI 206040)</name>
    <name type="common">Trichoderma atroviride</name>
    <dbReference type="NCBI Taxonomy" id="452589"/>
    <lineage>
        <taxon>Eukaryota</taxon>
        <taxon>Fungi</taxon>
        <taxon>Dikarya</taxon>
        <taxon>Ascomycota</taxon>
        <taxon>Pezizomycotina</taxon>
        <taxon>Sordariomycetes</taxon>
        <taxon>Hypocreomycetidae</taxon>
        <taxon>Hypocreales</taxon>
        <taxon>Hypocreaceae</taxon>
        <taxon>Trichoderma</taxon>
    </lineage>
</organism>
<name>G9NJ00_HYPAI</name>
<comment type="caution">
    <text evidence="2">The sequence shown here is derived from an EMBL/GenBank/DDBJ whole genome shotgun (WGS) entry which is preliminary data.</text>
</comment>
<reference evidence="2 3" key="1">
    <citation type="journal article" date="2011" name="Genome Biol.">
        <title>Comparative genome sequence analysis underscores mycoparasitism as the ancestral life style of Trichoderma.</title>
        <authorList>
            <person name="Kubicek C.P."/>
            <person name="Herrera-Estrella A."/>
            <person name="Seidl-Seiboth V."/>
            <person name="Martinez D.A."/>
            <person name="Druzhinina I.S."/>
            <person name="Thon M."/>
            <person name="Zeilinger S."/>
            <person name="Casas-Flores S."/>
            <person name="Horwitz B.A."/>
            <person name="Mukherjee P.K."/>
            <person name="Mukherjee M."/>
            <person name="Kredics L."/>
            <person name="Alcaraz L.D."/>
            <person name="Aerts A."/>
            <person name="Antal Z."/>
            <person name="Atanasova L."/>
            <person name="Cervantes-Badillo M.G."/>
            <person name="Challacombe J."/>
            <person name="Chertkov O."/>
            <person name="McCluskey K."/>
            <person name="Coulpier F."/>
            <person name="Deshpande N."/>
            <person name="von Doehren H."/>
            <person name="Ebbole D.J."/>
            <person name="Esquivel-Naranjo E.U."/>
            <person name="Fekete E."/>
            <person name="Flipphi M."/>
            <person name="Glaser F."/>
            <person name="Gomez-Rodriguez E.Y."/>
            <person name="Gruber S."/>
            <person name="Han C."/>
            <person name="Henrissat B."/>
            <person name="Hermosa R."/>
            <person name="Hernandez-Onate M."/>
            <person name="Karaffa L."/>
            <person name="Kosti I."/>
            <person name="Le Crom S."/>
            <person name="Lindquist E."/>
            <person name="Lucas S."/>
            <person name="Luebeck M."/>
            <person name="Luebeck P.S."/>
            <person name="Margeot A."/>
            <person name="Metz B."/>
            <person name="Misra M."/>
            <person name="Nevalainen H."/>
            <person name="Omann M."/>
            <person name="Packer N."/>
            <person name="Perrone G."/>
            <person name="Uresti-Rivera E.E."/>
            <person name="Salamov A."/>
            <person name="Schmoll M."/>
            <person name="Seiboth B."/>
            <person name="Shapiro H."/>
            <person name="Sukno S."/>
            <person name="Tamayo-Ramos J.A."/>
            <person name="Tisch D."/>
            <person name="Wiest A."/>
            <person name="Wilkinson H.H."/>
            <person name="Zhang M."/>
            <person name="Coutinho P.M."/>
            <person name="Kenerley C.M."/>
            <person name="Monte E."/>
            <person name="Baker S.E."/>
            <person name="Grigoriev I.V."/>
        </authorList>
    </citation>
    <scope>NUCLEOTIDE SEQUENCE [LARGE SCALE GENOMIC DNA]</scope>
    <source>
        <strain evidence="3">ATCC 20476 / IMI 206040</strain>
    </source>
</reference>
<sequence length="159" mass="17924">MPKPRSSLPNLRPENGSADPRASQHIPFVLKLEPRPITQIKQSEERPGPETFVSLVKEEACLILKQAHVIQKQTENLHRHAETLHQEAEAFHKKTKALIRAESLYMREEFHQLYTEIGEKLNMPVPSEGASFTPNSPTTPTAIKDINFEGHDEGSGQSK</sequence>
<dbReference type="GeneID" id="25776511"/>
<gene>
    <name evidence="2" type="ORF">TRIATDRAFT_160266</name>
</gene>
<feature type="region of interest" description="Disordered" evidence="1">
    <location>
        <begin position="1"/>
        <end position="25"/>
    </location>
</feature>
<feature type="region of interest" description="Disordered" evidence="1">
    <location>
        <begin position="126"/>
        <end position="159"/>
    </location>
</feature>
<accession>G9NJ00</accession>
<dbReference type="OrthoDB" id="10334271at2759"/>
<evidence type="ECO:0000313" key="2">
    <source>
        <dbReference type="EMBL" id="EHK48877.1"/>
    </source>
</evidence>
<feature type="compositionally biased region" description="Basic and acidic residues" evidence="1">
    <location>
        <begin position="146"/>
        <end position="159"/>
    </location>
</feature>
<keyword evidence="3" id="KW-1185">Reference proteome</keyword>
<dbReference type="KEGG" id="tatv:25776511"/>
<evidence type="ECO:0000256" key="1">
    <source>
        <dbReference type="SAM" id="MobiDB-lite"/>
    </source>
</evidence>
<dbReference type="Proteomes" id="UP000005426">
    <property type="component" value="Unassembled WGS sequence"/>
</dbReference>
<proteinExistence type="predicted"/>